<dbReference type="Gene3D" id="3.40.50.2300">
    <property type="match status" value="2"/>
</dbReference>
<gene>
    <name evidence="4" type="ORF">D7M11_21425</name>
</gene>
<dbReference type="AlphaFoldDB" id="A0A3B0C1V9"/>
<evidence type="ECO:0000313" key="5">
    <source>
        <dbReference type="Proteomes" id="UP000282311"/>
    </source>
</evidence>
<dbReference type="OrthoDB" id="9769871at2"/>
<evidence type="ECO:0000313" key="4">
    <source>
        <dbReference type="EMBL" id="RKN79242.1"/>
    </source>
</evidence>
<dbReference type="InterPro" id="IPR003760">
    <property type="entry name" value="PnrA-like"/>
</dbReference>
<proteinExistence type="predicted"/>
<feature type="signal peptide" evidence="2">
    <location>
        <begin position="1"/>
        <end position="20"/>
    </location>
</feature>
<dbReference type="CDD" id="cd19963">
    <property type="entry name" value="PBP1_BMP-like"/>
    <property type="match status" value="1"/>
</dbReference>
<feature type="chain" id="PRO_5039603822" evidence="2">
    <location>
        <begin position="21"/>
        <end position="397"/>
    </location>
</feature>
<dbReference type="PANTHER" id="PTHR43208">
    <property type="entry name" value="ABC TRANSPORTER SUBSTRATE-BINDING PROTEIN"/>
    <property type="match status" value="1"/>
</dbReference>
<sequence>MKFKTLLASLLVAFVLIAAAGCSRPDGVSDKEIEQMAQYVDDKGNIVDENGKIVQAGKTDNTKVGFLFVGGFDDFGYNQAAYLGSIAVEKAFPDVDVIRAENVPESAEVERKIEEMIRSGAKIIFPTSYGYLPFVLNVAKKHPDIIFYHQGGLESSDNVGTYFASIWKQMYLSGVAAGKMTKTGKLGFVASVPIEQVLLNINAFTMGARSVNPNATTSVVFTNSWCEPAEQVKAANQLIGSGVDIISQHQDCTTSIVETALKSNVKVVGYHADASKIGKSSWISGGIWDWGNAYIELVKTAKDGGFKSSRYAGVYQFPDSFGAAKLAEFGPAVPEDVKQIVKSLEPDLISGNMRPFTGPIKDNEGNIKVPAGTVVKDEDIMSGSTYLVEGVIGKIAK</sequence>
<evidence type="ECO:0000259" key="3">
    <source>
        <dbReference type="Pfam" id="PF02608"/>
    </source>
</evidence>
<keyword evidence="5" id="KW-1185">Reference proteome</keyword>
<dbReference type="Pfam" id="PF02608">
    <property type="entry name" value="Bmp"/>
    <property type="match status" value="1"/>
</dbReference>
<protein>
    <submittedName>
        <fullName evidence="4">BMP family ABC transporter substrate-binding protein</fullName>
    </submittedName>
</protein>
<dbReference type="GO" id="GO:0005886">
    <property type="term" value="C:plasma membrane"/>
    <property type="evidence" value="ECO:0007669"/>
    <property type="project" value="InterPro"/>
</dbReference>
<dbReference type="EMBL" id="RBAH01000016">
    <property type="protein sequence ID" value="RKN79242.1"/>
    <property type="molecule type" value="Genomic_DNA"/>
</dbReference>
<dbReference type="PANTHER" id="PTHR43208:SF1">
    <property type="entry name" value="ABC TRANSPORTER SUBSTRATE-BINDING PROTEIN"/>
    <property type="match status" value="1"/>
</dbReference>
<keyword evidence="1 2" id="KW-0732">Signal</keyword>
<name>A0A3B0C1V9_9BACL</name>
<dbReference type="RefSeq" id="WP_120749297.1">
    <property type="nucleotide sequence ID" value="NZ_RBAH01000016.1"/>
</dbReference>
<organism evidence="4 5">
    <name type="scientific">Paenibacillus ginsengarvi</name>
    <dbReference type="NCBI Taxonomy" id="400777"/>
    <lineage>
        <taxon>Bacteria</taxon>
        <taxon>Bacillati</taxon>
        <taxon>Bacillota</taxon>
        <taxon>Bacilli</taxon>
        <taxon>Bacillales</taxon>
        <taxon>Paenibacillaceae</taxon>
        <taxon>Paenibacillus</taxon>
    </lineage>
</organism>
<evidence type="ECO:0000256" key="1">
    <source>
        <dbReference type="ARBA" id="ARBA00022729"/>
    </source>
</evidence>
<accession>A0A3B0C1V9</accession>
<dbReference type="InterPro" id="IPR052910">
    <property type="entry name" value="ABC-Purine-Binding"/>
</dbReference>
<dbReference type="PROSITE" id="PS51257">
    <property type="entry name" value="PROKAR_LIPOPROTEIN"/>
    <property type="match status" value="1"/>
</dbReference>
<dbReference type="Proteomes" id="UP000282311">
    <property type="component" value="Unassembled WGS sequence"/>
</dbReference>
<comment type="caution">
    <text evidence="4">The sequence shown here is derived from an EMBL/GenBank/DDBJ whole genome shotgun (WGS) entry which is preliminary data.</text>
</comment>
<feature type="domain" description="ABC transporter substrate-binding protein PnrA-like" evidence="3">
    <location>
        <begin position="62"/>
        <end position="309"/>
    </location>
</feature>
<reference evidence="4 5" key="1">
    <citation type="journal article" date="2007" name="Int. J. Syst. Evol. Microbiol.">
        <title>Paenibacillus ginsengarvi sp. nov., isolated from soil from ginseng cultivation.</title>
        <authorList>
            <person name="Yoon M.H."/>
            <person name="Ten L.N."/>
            <person name="Im W.T."/>
        </authorList>
    </citation>
    <scope>NUCLEOTIDE SEQUENCE [LARGE SCALE GENOMIC DNA]</scope>
    <source>
        <strain evidence="4 5">KCTC 13059</strain>
    </source>
</reference>
<evidence type="ECO:0000256" key="2">
    <source>
        <dbReference type="SAM" id="SignalP"/>
    </source>
</evidence>